<dbReference type="InterPro" id="IPR000182">
    <property type="entry name" value="GNAT_dom"/>
</dbReference>
<dbReference type="Gene3D" id="3.40.630.30">
    <property type="match status" value="1"/>
</dbReference>
<organism evidence="4 5">
    <name type="scientific">Hirschia litorea</name>
    <dbReference type="NCBI Taxonomy" id="1199156"/>
    <lineage>
        <taxon>Bacteria</taxon>
        <taxon>Pseudomonadati</taxon>
        <taxon>Pseudomonadota</taxon>
        <taxon>Alphaproteobacteria</taxon>
        <taxon>Hyphomonadales</taxon>
        <taxon>Hyphomonadaceae</taxon>
        <taxon>Hirschia</taxon>
    </lineage>
</organism>
<keyword evidence="2" id="KW-0012">Acyltransferase</keyword>
<reference evidence="5" key="1">
    <citation type="journal article" date="2019" name="Int. J. Syst. Evol. Microbiol.">
        <title>The Global Catalogue of Microorganisms (GCM) 10K type strain sequencing project: providing services to taxonomists for standard genome sequencing and annotation.</title>
        <authorList>
            <consortium name="The Broad Institute Genomics Platform"/>
            <consortium name="The Broad Institute Genome Sequencing Center for Infectious Disease"/>
            <person name="Wu L."/>
            <person name="Ma J."/>
        </authorList>
    </citation>
    <scope>NUCLEOTIDE SEQUENCE [LARGE SCALE GENOMIC DNA]</scope>
    <source>
        <strain evidence="5">CCUG 51308</strain>
    </source>
</reference>
<proteinExistence type="predicted"/>
<evidence type="ECO:0000313" key="5">
    <source>
        <dbReference type="Proteomes" id="UP001596492"/>
    </source>
</evidence>
<dbReference type="PANTHER" id="PTHR43877:SF1">
    <property type="entry name" value="ACETYLTRANSFERASE"/>
    <property type="match status" value="1"/>
</dbReference>
<evidence type="ECO:0000259" key="3">
    <source>
        <dbReference type="PROSITE" id="PS51186"/>
    </source>
</evidence>
<dbReference type="InterPro" id="IPR050832">
    <property type="entry name" value="Bact_Acetyltransf"/>
</dbReference>
<evidence type="ECO:0000256" key="1">
    <source>
        <dbReference type="ARBA" id="ARBA00022679"/>
    </source>
</evidence>
<dbReference type="Pfam" id="PF00583">
    <property type="entry name" value="Acetyltransf_1"/>
    <property type="match status" value="1"/>
</dbReference>
<keyword evidence="5" id="KW-1185">Reference proteome</keyword>
<dbReference type="InterPro" id="IPR016181">
    <property type="entry name" value="Acyl_CoA_acyltransferase"/>
</dbReference>
<accession>A0ABW2INF7</accession>
<dbReference type="RefSeq" id="WP_382168009.1">
    <property type="nucleotide sequence ID" value="NZ_JBHTBR010000005.1"/>
</dbReference>
<comment type="caution">
    <text evidence="4">The sequence shown here is derived from an EMBL/GenBank/DDBJ whole genome shotgun (WGS) entry which is preliminary data.</text>
</comment>
<dbReference type="EMBL" id="JBHTBR010000005">
    <property type="protein sequence ID" value="MFC7292518.1"/>
    <property type="molecule type" value="Genomic_DNA"/>
</dbReference>
<gene>
    <name evidence="4" type="ORF">ACFQS8_12880</name>
</gene>
<dbReference type="PANTHER" id="PTHR43877">
    <property type="entry name" value="AMINOALKYLPHOSPHONATE N-ACETYLTRANSFERASE-RELATED-RELATED"/>
    <property type="match status" value="1"/>
</dbReference>
<dbReference type="PROSITE" id="PS51186">
    <property type="entry name" value="GNAT"/>
    <property type="match status" value="1"/>
</dbReference>
<name>A0ABW2INF7_9PROT</name>
<dbReference type="SUPFAM" id="SSF55729">
    <property type="entry name" value="Acyl-CoA N-acyltransferases (Nat)"/>
    <property type="match status" value="1"/>
</dbReference>
<sequence length="181" mass="20422">MSALDIRTLSPDQLDENLVGLSKVLHACVHSGASVSFVLPFTLKDAMRFWTNKVRPALVASECVLFAAFINEELVGTVQLDHSMPPNQTHRCEVSKLLVRPDFHRRGIARKLMVALEQKARQLERPLITLDTAKNSNAQHLYESLGFNRVGEIPNFARHPTLKKHEATTYMYKEVQASSTR</sequence>
<dbReference type="Proteomes" id="UP001596492">
    <property type="component" value="Unassembled WGS sequence"/>
</dbReference>
<evidence type="ECO:0000256" key="2">
    <source>
        <dbReference type="ARBA" id="ARBA00023315"/>
    </source>
</evidence>
<keyword evidence="1" id="KW-0808">Transferase</keyword>
<dbReference type="CDD" id="cd04301">
    <property type="entry name" value="NAT_SF"/>
    <property type="match status" value="1"/>
</dbReference>
<feature type="domain" description="N-acetyltransferase" evidence="3">
    <location>
        <begin position="4"/>
        <end position="176"/>
    </location>
</feature>
<protein>
    <submittedName>
        <fullName evidence="4">GNAT family N-acetyltransferase</fullName>
    </submittedName>
</protein>
<evidence type="ECO:0000313" key="4">
    <source>
        <dbReference type="EMBL" id="MFC7292518.1"/>
    </source>
</evidence>